<reference evidence="2" key="2">
    <citation type="submission" date="2023-05" db="EMBL/GenBank/DDBJ databases">
        <authorList>
            <consortium name="Lawrence Berkeley National Laboratory"/>
            <person name="Steindorff A."/>
            <person name="Hensen N."/>
            <person name="Bonometti L."/>
            <person name="Westerberg I."/>
            <person name="Brannstrom I.O."/>
            <person name="Guillou S."/>
            <person name="Cros-Aarteil S."/>
            <person name="Calhoun S."/>
            <person name="Haridas S."/>
            <person name="Kuo A."/>
            <person name="Mondo S."/>
            <person name="Pangilinan J."/>
            <person name="Riley R."/>
            <person name="Labutti K."/>
            <person name="Andreopoulos B."/>
            <person name="Lipzen A."/>
            <person name="Chen C."/>
            <person name="Yanf M."/>
            <person name="Daum C."/>
            <person name="Ng V."/>
            <person name="Clum A."/>
            <person name="Ohm R."/>
            <person name="Martin F."/>
            <person name="Silar P."/>
            <person name="Natvig D."/>
            <person name="Lalanne C."/>
            <person name="Gautier V."/>
            <person name="Ament-Velasquez S.L."/>
            <person name="Kruys A."/>
            <person name="Hutchinson M.I."/>
            <person name="Powell A.J."/>
            <person name="Barry K."/>
            <person name="Miller A.N."/>
            <person name="Grigoriev I.V."/>
            <person name="Debuchy R."/>
            <person name="Gladieux P."/>
            <person name="Thoren M.H."/>
            <person name="Johannesson H."/>
        </authorList>
    </citation>
    <scope>NUCLEOTIDE SEQUENCE</scope>
    <source>
        <strain evidence="2">CBS 538.74</strain>
    </source>
</reference>
<accession>A0AAN6VXC2</accession>
<feature type="region of interest" description="Disordered" evidence="1">
    <location>
        <begin position="428"/>
        <end position="527"/>
    </location>
</feature>
<sequence length="601" mass="65274">MCYTEFIAYQCGHRSVGVVRPCPLTTAGHNFPVCGIPPDKPHYAETMCTACERQLHSRWVLIREWEHRWLHERGVCGCEVTFPGLLTTPRVIGEPSAAGTAASTAGTAALAAAKDDKHSAAPKAITAAAESSNTVQPKTGHGDAGDVGDDRIPALFAEAVTSTGEHRVAVRLSSLYAAEWPADHRALHDAGKCSCLTSFAPYQPQVPDDELTPHDQNNLCRWRDMEAGQRKNKHDTRNMDGQAGETMRRLADIERAFGKFELEDEQPPTAPRVRLPRLTGTAAAENQVVEARGHSQGNNGRHHNSRRFENRRERAAPSHRQPLPSTQPHNPPLQNQGGHSQLMLASSQSPILPYHPHPSQTFHHLHHPYPPPPFTVHPPATGYVYPEYPPHQQPHYFTPAYPVYATPATYTDTIPVGAYPWTAEPKKTPGMPWLTQGPGPYRTPGLSYAAHHQQEQQHHDQGQGQGQSRQLGPATPSSSEGDDDSSSSENGSGSGDGNGNGEQPQPLCGLPIGAGPEGTSHMPSWEGCMLRRNGRSVDALVVAGAGAGGEEGENEEDQIDMEDEDEDEEEGEREGQDNDDNGDDKTLPPPSPPPRRHSASA</sequence>
<evidence type="ECO:0000256" key="1">
    <source>
        <dbReference type="SAM" id="MobiDB-lite"/>
    </source>
</evidence>
<organism evidence="2 3">
    <name type="scientific">Chaetomidium leptoderma</name>
    <dbReference type="NCBI Taxonomy" id="669021"/>
    <lineage>
        <taxon>Eukaryota</taxon>
        <taxon>Fungi</taxon>
        <taxon>Dikarya</taxon>
        <taxon>Ascomycota</taxon>
        <taxon>Pezizomycotina</taxon>
        <taxon>Sordariomycetes</taxon>
        <taxon>Sordariomycetidae</taxon>
        <taxon>Sordariales</taxon>
        <taxon>Chaetomiaceae</taxon>
        <taxon>Chaetomidium</taxon>
    </lineage>
</organism>
<dbReference type="AlphaFoldDB" id="A0AAN6VXC2"/>
<feature type="compositionally biased region" description="Acidic residues" evidence="1">
    <location>
        <begin position="550"/>
        <end position="582"/>
    </location>
</feature>
<reference evidence="2" key="1">
    <citation type="journal article" date="2023" name="Mol. Phylogenet. Evol.">
        <title>Genome-scale phylogeny and comparative genomics of the fungal order Sordariales.</title>
        <authorList>
            <person name="Hensen N."/>
            <person name="Bonometti L."/>
            <person name="Westerberg I."/>
            <person name="Brannstrom I.O."/>
            <person name="Guillou S."/>
            <person name="Cros-Aarteil S."/>
            <person name="Calhoun S."/>
            <person name="Haridas S."/>
            <person name="Kuo A."/>
            <person name="Mondo S."/>
            <person name="Pangilinan J."/>
            <person name="Riley R."/>
            <person name="LaButti K."/>
            <person name="Andreopoulos B."/>
            <person name="Lipzen A."/>
            <person name="Chen C."/>
            <person name="Yan M."/>
            <person name="Daum C."/>
            <person name="Ng V."/>
            <person name="Clum A."/>
            <person name="Steindorff A."/>
            <person name="Ohm R.A."/>
            <person name="Martin F."/>
            <person name="Silar P."/>
            <person name="Natvig D.O."/>
            <person name="Lalanne C."/>
            <person name="Gautier V."/>
            <person name="Ament-Velasquez S.L."/>
            <person name="Kruys A."/>
            <person name="Hutchinson M.I."/>
            <person name="Powell A.J."/>
            <person name="Barry K."/>
            <person name="Miller A.N."/>
            <person name="Grigoriev I.V."/>
            <person name="Debuchy R."/>
            <person name="Gladieux P."/>
            <person name="Hiltunen Thoren M."/>
            <person name="Johannesson H."/>
        </authorList>
    </citation>
    <scope>NUCLEOTIDE SEQUENCE</scope>
    <source>
        <strain evidence="2">CBS 538.74</strain>
    </source>
</reference>
<feature type="region of interest" description="Disordered" evidence="1">
    <location>
        <begin position="259"/>
        <end position="339"/>
    </location>
</feature>
<dbReference type="EMBL" id="MU856845">
    <property type="protein sequence ID" value="KAK4157861.1"/>
    <property type="molecule type" value="Genomic_DNA"/>
</dbReference>
<feature type="compositionally biased region" description="Basic and acidic residues" evidence="1">
    <location>
        <begin position="452"/>
        <end position="461"/>
    </location>
</feature>
<name>A0AAN6VXC2_9PEZI</name>
<keyword evidence="3" id="KW-1185">Reference proteome</keyword>
<feature type="region of interest" description="Disordered" evidence="1">
    <location>
        <begin position="541"/>
        <end position="601"/>
    </location>
</feature>
<dbReference type="Proteomes" id="UP001302745">
    <property type="component" value="Unassembled WGS sequence"/>
</dbReference>
<feature type="region of interest" description="Disordered" evidence="1">
    <location>
        <begin position="121"/>
        <end position="147"/>
    </location>
</feature>
<comment type="caution">
    <text evidence="2">The sequence shown here is derived from an EMBL/GenBank/DDBJ whole genome shotgun (WGS) entry which is preliminary data.</text>
</comment>
<proteinExistence type="predicted"/>
<protein>
    <submittedName>
        <fullName evidence="2">Uncharacterized protein</fullName>
    </submittedName>
</protein>
<feature type="compositionally biased region" description="Polar residues" evidence="1">
    <location>
        <begin position="323"/>
        <end position="339"/>
    </location>
</feature>
<evidence type="ECO:0000313" key="3">
    <source>
        <dbReference type="Proteomes" id="UP001302745"/>
    </source>
</evidence>
<feature type="compositionally biased region" description="Basic and acidic residues" evidence="1">
    <location>
        <begin position="306"/>
        <end position="316"/>
    </location>
</feature>
<evidence type="ECO:0000313" key="2">
    <source>
        <dbReference type="EMBL" id="KAK4157861.1"/>
    </source>
</evidence>
<gene>
    <name evidence="2" type="ORF">C8A00DRAFT_11324</name>
</gene>